<evidence type="ECO:0000313" key="2">
    <source>
        <dbReference type="Proteomes" id="UP001151760"/>
    </source>
</evidence>
<reference evidence="1" key="1">
    <citation type="journal article" date="2022" name="Int. J. Mol. Sci.">
        <title>Draft Genome of Tanacetum Coccineum: Genomic Comparison of Closely Related Tanacetum-Family Plants.</title>
        <authorList>
            <person name="Yamashiro T."/>
            <person name="Shiraishi A."/>
            <person name="Nakayama K."/>
            <person name="Satake H."/>
        </authorList>
    </citation>
    <scope>NUCLEOTIDE SEQUENCE</scope>
</reference>
<proteinExistence type="predicted"/>
<dbReference type="SUPFAM" id="SSF56672">
    <property type="entry name" value="DNA/RNA polymerases"/>
    <property type="match status" value="1"/>
</dbReference>
<dbReference type="Proteomes" id="UP001151760">
    <property type="component" value="Unassembled WGS sequence"/>
</dbReference>
<gene>
    <name evidence="1" type="ORF">Tco_0857852</name>
</gene>
<evidence type="ECO:0000313" key="1">
    <source>
        <dbReference type="EMBL" id="GJT10810.1"/>
    </source>
</evidence>
<sequence length="243" mass="27000">MISASGGGQLVEIVDKPLLKVFAKLEIEGHVFDIDLIPFGHRSFDVIIDPSKIEAVKNWKAPRTSTKGEEQELAFQTLKDKLCNAPVLALPDGPKDFVKRSIKDMILASLRRGVDEFAKIARKVFEYDELSIKGHLALLQQPDDSYGNRIGVAMDFVTKLPRTSSGHDTIWVIMDQLTKLKVSGHSAILSWAEVGEQRKVMLIRRSRKPLEFSEVTSLVQSKKNVRLGKGVVDAVGKKGKLPT</sequence>
<name>A0ABQ5B7R3_9ASTR</name>
<protein>
    <submittedName>
        <fullName evidence="1">Uncharacterized protein</fullName>
    </submittedName>
</protein>
<accession>A0ABQ5B7R3</accession>
<dbReference type="EMBL" id="BQNB010013016">
    <property type="protein sequence ID" value="GJT10810.1"/>
    <property type="molecule type" value="Genomic_DNA"/>
</dbReference>
<organism evidence="1 2">
    <name type="scientific">Tanacetum coccineum</name>
    <dbReference type="NCBI Taxonomy" id="301880"/>
    <lineage>
        <taxon>Eukaryota</taxon>
        <taxon>Viridiplantae</taxon>
        <taxon>Streptophyta</taxon>
        <taxon>Embryophyta</taxon>
        <taxon>Tracheophyta</taxon>
        <taxon>Spermatophyta</taxon>
        <taxon>Magnoliopsida</taxon>
        <taxon>eudicotyledons</taxon>
        <taxon>Gunneridae</taxon>
        <taxon>Pentapetalae</taxon>
        <taxon>asterids</taxon>
        <taxon>campanulids</taxon>
        <taxon>Asterales</taxon>
        <taxon>Asteraceae</taxon>
        <taxon>Asteroideae</taxon>
        <taxon>Anthemideae</taxon>
        <taxon>Anthemidinae</taxon>
        <taxon>Tanacetum</taxon>
    </lineage>
</organism>
<dbReference type="InterPro" id="IPR043502">
    <property type="entry name" value="DNA/RNA_pol_sf"/>
</dbReference>
<reference evidence="1" key="2">
    <citation type="submission" date="2022-01" db="EMBL/GenBank/DDBJ databases">
        <authorList>
            <person name="Yamashiro T."/>
            <person name="Shiraishi A."/>
            <person name="Satake H."/>
            <person name="Nakayama K."/>
        </authorList>
    </citation>
    <scope>NUCLEOTIDE SEQUENCE</scope>
</reference>
<comment type="caution">
    <text evidence="1">The sequence shown here is derived from an EMBL/GenBank/DDBJ whole genome shotgun (WGS) entry which is preliminary data.</text>
</comment>
<keyword evidence="2" id="KW-1185">Reference proteome</keyword>